<reference evidence="2 3" key="1">
    <citation type="submission" date="2019-08" db="EMBL/GenBank/DDBJ databases">
        <title>Bacillus genomes from the desert of Cuatro Cienegas, Coahuila.</title>
        <authorList>
            <person name="Olmedo-Alvarez G."/>
        </authorList>
    </citation>
    <scope>NUCLEOTIDE SEQUENCE [LARGE SCALE GENOMIC DNA]</scope>
    <source>
        <strain evidence="2 3">CH37_1T</strain>
    </source>
</reference>
<proteinExistence type="predicted"/>
<organism evidence="2 3">
    <name type="scientific">Bacillus infantis</name>
    <dbReference type="NCBI Taxonomy" id="324767"/>
    <lineage>
        <taxon>Bacteria</taxon>
        <taxon>Bacillati</taxon>
        <taxon>Bacillota</taxon>
        <taxon>Bacilli</taxon>
        <taxon>Bacillales</taxon>
        <taxon>Bacillaceae</taxon>
        <taxon>Bacillus</taxon>
    </lineage>
</organism>
<accession>A0A5D4SEK2</accession>
<protein>
    <submittedName>
        <fullName evidence="2">NAD(P)/FAD-dependent oxidoreductase</fullName>
    </submittedName>
</protein>
<dbReference type="PRINTS" id="PR00368">
    <property type="entry name" value="FADPNR"/>
</dbReference>
<dbReference type="Proteomes" id="UP000323732">
    <property type="component" value="Unassembled WGS sequence"/>
</dbReference>
<gene>
    <name evidence="2" type="ORF">FZD47_21545</name>
</gene>
<dbReference type="Pfam" id="PF13738">
    <property type="entry name" value="Pyr_redox_3"/>
    <property type="match status" value="1"/>
</dbReference>
<dbReference type="GeneID" id="97348453"/>
<dbReference type="GO" id="GO:0050660">
    <property type="term" value="F:flavin adenine dinucleotide binding"/>
    <property type="evidence" value="ECO:0007669"/>
    <property type="project" value="TreeGrafter"/>
</dbReference>
<name>A0A5D4SEK2_9BACI</name>
<dbReference type="EMBL" id="VTES01000007">
    <property type="protein sequence ID" value="TYS60392.1"/>
    <property type="molecule type" value="Genomic_DNA"/>
</dbReference>
<dbReference type="SUPFAM" id="SSF51905">
    <property type="entry name" value="FAD/NAD(P)-binding domain"/>
    <property type="match status" value="1"/>
</dbReference>
<dbReference type="Gene3D" id="3.50.50.60">
    <property type="entry name" value="FAD/NAD(P)-binding domain"/>
    <property type="match status" value="1"/>
</dbReference>
<evidence type="ECO:0000313" key="2">
    <source>
        <dbReference type="EMBL" id="TYS60392.1"/>
    </source>
</evidence>
<evidence type="ECO:0000256" key="1">
    <source>
        <dbReference type="ARBA" id="ARBA00023002"/>
    </source>
</evidence>
<dbReference type="RefSeq" id="WP_094768348.1">
    <property type="nucleotide sequence ID" value="NZ_CP160000.1"/>
</dbReference>
<dbReference type="PANTHER" id="PTHR43539:SF78">
    <property type="entry name" value="FLAVIN-CONTAINING MONOOXYGENASE"/>
    <property type="match status" value="1"/>
</dbReference>
<dbReference type="AlphaFoldDB" id="A0A5D4SEK2"/>
<sequence length="454" mass="49243">MMKRVNEGQLPVAIIGGGPVGLAAAAHLVKKEEPFILFESGDGAGSSIKEWSHVRMFSPWQYNVDAAAKELLEASGWEAPDDQELPAGKELIERYLLPLSSLPAIKKNILLQAKVTGIARKAHDKLKTGKRDSAPFQIYVDVEDSTELFEARAVIDCSGTWTNPNPILSNGIWTKSERTLRDRIHYGIPDIQKQGSKYKNKTIAVVGSGHSAINGLLELARLKEEYPDTAIHWILRKKHIAEVYGGQENDGLPARGELGIRIQQLVESGAVEVLTPFHISKVQSVNGKLALIGELNGEEMSIGDIDEIVAGTGFRPDTAFLHEVRLQLDAAVESAGELAPLIDPNIHSCGTVRPHGEKELRQPEKDFYIAGMKSYGRAPTFLLATGYEQVRSIVAYLTGDKEGAKEVQLELPETGVCSTNIQSSCCVSDTMAASAGQESCCGPAVVASLELKNL</sequence>
<comment type="caution">
    <text evidence="2">The sequence shown here is derived from an EMBL/GenBank/DDBJ whole genome shotgun (WGS) entry which is preliminary data.</text>
</comment>
<dbReference type="InterPro" id="IPR036188">
    <property type="entry name" value="FAD/NAD-bd_sf"/>
</dbReference>
<dbReference type="InterPro" id="IPR050982">
    <property type="entry name" value="Auxin_biosynth/cation_transpt"/>
</dbReference>
<keyword evidence="1" id="KW-0560">Oxidoreductase</keyword>
<dbReference type="PANTHER" id="PTHR43539">
    <property type="entry name" value="FLAVIN-BINDING MONOOXYGENASE-LIKE PROTEIN (AFU_ORTHOLOGUE AFUA_4G09220)"/>
    <property type="match status" value="1"/>
</dbReference>
<evidence type="ECO:0000313" key="3">
    <source>
        <dbReference type="Proteomes" id="UP000323732"/>
    </source>
</evidence>
<dbReference type="GO" id="GO:0004497">
    <property type="term" value="F:monooxygenase activity"/>
    <property type="evidence" value="ECO:0007669"/>
    <property type="project" value="TreeGrafter"/>
</dbReference>